<organism evidence="2 3">
    <name type="scientific">Luteimicrobium xylanilyticum</name>
    <dbReference type="NCBI Taxonomy" id="1133546"/>
    <lineage>
        <taxon>Bacteria</taxon>
        <taxon>Bacillati</taxon>
        <taxon>Actinomycetota</taxon>
        <taxon>Actinomycetes</taxon>
        <taxon>Micrococcales</taxon>
        <taxon>Luteimicrobium</taxon>
    </lineage>
</organism>
<keyword evidence="3" id="KW-1185">Reference proteome</keyword>
<evidence type="ECO:0000313" key="3">
    <source>
        <dbReference type="Proteomes" id="UP000326702"/>
    </source>
</evidence>
<dbReference type="RefSeq" id="WP_036949761.1">
    <property type="nucleotide sequence ID" value="NZ_BAABIH010000017.1"/>
</dbReference>
<protein>
    <recommendedName>
        <fullName evidence="1">EthD domain-containing protein</fullName>
    </recommendedName>
</protein>
<evidence type="ECO:0000313" key="2">
    <source>
        <dbReference type="EMBL" id="QFU98622.1"/>
    </source>
</evidence>
<reference evidence="2 3" key="1">
    <citation type="submission" date="2019-10" db="EMBL/GenBank/DDBJ databases">
        <title>Genome sequence of Luteimicrobium xylanilyticum HY-24.</title>
        <authorList>
            <person name="Kim D.Y."/>
            <person name="Park H.-Y."/>
        </authorList>
    </citation>
    <scope>NUCLEOTIDE SEQUENCE [LARGE SCALE GENOMIC DNA]</scope>
    <source>
        <strain evidence="2 3">HY-24</strain>
    </source>
</reference>
<dbReference type="KEGG" id="lxl:KDY119_02138"/>
<dbReference type="AlphaFoldDB" id="A0A5P9QC17"/>
<dbReference type="SUPFAM" id="SSF54909">
    <property type="entry name" value="Dimeric alpha+beta barrel"/>
    <property type="match status" value="1"/>
</dbReference>
<dbReference type="Proteomes" id="UP000326702">
    <property type="component" value="Chromosome"/>
</dbReference>
<dbReference type="NCBIfam" id="TIGR02118">
    <property type="entry name" value="EthD family reductase"/>
    <property type="match status" value="1"/>
</dbReference>
<dbReference type="Pfam" id="PF07110">
    <property type="entry name" value="EthD"/>
    <property type="match status" value="1"/>
</dbReference>
<gene>
    <name evidence="2" type="ORF">KDY119_02138</name>
</gene>
<feature type="domain" description="EthD" evidence="1">
    <location>
        <begin position="20"/>
        <end position="92"/>
    </location>
</feature>
<dbReference type="InterPro" id="IPR011008">
    <property type="entry name" value="Dimeric_a/b-barrel"/>
</dbReference>
<accession>A0A5P9QC17</accession>
<dbReference type="Gene3D" id="3.30.70.100">
    <property type="match status" value="1"/>
</dbReference>
<name>A0A5P9QC17_9MICO</name>
<dbReference type="InterPro" id="IPR009799">
    <property type="entry name" value="EthD_dom"/>
</dbReference>
<sequence>MPTDTPAPPKARFVVTYDAPTDVEAFERHYQEVHVPLVRQYPGLRRVTLSHEPKAVIGPAPYLVVSMDWDDLAALEAALDSEIGRRIAADAATNLGPYATFRGVALQLDDA</sequence>
<dbReference type="EMBL" id="CP045529">
    <property type="protein sequence ID" value="QFU98622.1"/>
    <property type="molecule type" value="Genomic_DNA"/>
</dbReference>
<evidence type="ECO:0000259" key="1">
    <source>
        <dbReference type="Pfam" id="PF07110"/>
    </source>
</evidence>
<dbReference type="GO" id="GO:0016491">
    <property type="term" value="F:oxidoreductase activity"/>
    <property type="evidence" value="ECO:0007669"/>
    <property type="project" value="InterPro"/>
</dbReference>
<proteinExistence type="predicted"/>